<gene>
    <name evidence="1" type="ORF">HKBW3S42_01767</name>
</gene>
<comment type="caution">
    <text evidence="1">The sequence shown here is derived from an EMBL/GenBank/DDBJ whole genome shotgun (WGS) entry which is preliminary data.</text>
</comment>
<evidence type="ECO:0000313" key="2">
    <source>
        <dbReference type="Proteomes" id="UP000568877"/>
    </source>
</evidence>
<name>A0A6V8PRL4_9ACTN</name>
<reference evidence="1 2" key="1">
    <citation type="journal article" date="2020" name="Front. Microbiol.">
        <title>Single-cell genomics of novel Actinobacteria with the Wood-Ljungdahl pathway discovered in a serpentinizing system.</title>
        <authorList>
            <person name="Merino N."/>
            <person name="Kawai M."/>
            <person name="Boyd E.S."/>
            <person name="Colman D.R."/>
            <person name="McGlynn S.E."/>
            <person name="Nealson K.H."/>
            <person name="Kurokawa K."/>
            <person name="Hongoh Y."/>
        </authorList>
    </citation>
    <scope>NUCLEOTIDE SEQUENCE [LARGE SCALE GENOMIC DNA]</scope>
    <source>
        <strain evidence="1 2">S42</strain>
    </source>
</reference>
<proteinExistence type="predicted"/>
<accession>A0A6V8PRL4</accession>
<organism evidence="1 2">
    <name type="scientific">Candidatus Hakubella thermalkaliphila</name>
    <dbReference type="NCBI Taxonomy" id="2754717"/>
    <lineage>
        <taxon>Bacteria</taxon>
        <taxon>Bacillati</taxon>
        <taxon>Actinomycetota</taxon>
        <taxon>Actinomycetota incertae sedis</taxon>
        <taxon>Candidatus Hakubellales</taxon>
        <taxon>Candidatus Hakubellaceae</taxon>
        <taxon>Candidatus Hakubella</taxon>
    </lineage>
</organism>
<dbReference type="EMBL" id="BLSA01000473">
    <property type="protein sequence ID" value="GFP33431.1"/>
    <property type="molecule type" value="Genomic_DNA"/>
</dbReference>
<protein>
    <recommendedName>
        <fullName evidence="3">Transposase</fullName>
    </recommendedName>
</protein>
<dbReference type="AlphaFoldDB" id="A0A6V8PRL4"/>
<dbReference type="Proteomes" id="UP000568877">
    <property type="component" value="Unassembled WGS sequence"/>
</dbReference>
<sequence length="146" mass="16493">MFLRSTAKKVKGKTYRYWKLVENVRTERGVRQRVVAHLGDLASFRAEDWQALAERMGEPEMARALEAQVEKGGKRGRPRRTVLELYAQPQPDSISIRLSSVHWKEARDFGDVYVGLELWKRLGLGKLLQELLDAPGAKASSGGAPF</sequence>
<evidence type="ECO:0008006" key="3">
    <source>
        <dbReference type="Google" id="ProtNLM"/>
    </source>
</evidence>
<evidence type="ECO:0000313" key="1">
    <source>
        <dbReference type="EMBL" id="GFP33431.1"/>
    </source>
</evidence>